<evidence type="ECO:0000313" key="5">
    <source>
        <dbReference type="RefSeq" id="XP_044942119.1"/>
    </source>
</evidence>
<dbReference type="RefSeq" id="XP_044942118.1">
    <property type="nucleotide sequence ID" value="XM_045086183.1"/>
</dbReference>
<gene>
    <name evidence="3 4 5 6 7" type="primary">CLN8</name>
</gene>
<dbReference type="GeneID" id="101690993"/>
<dbReference type="CTD" id="2055"/>
<dbReference type="RefSeq" id="XP_044942117.1">
    <property type="nucleotide sequence ID" value="XM_045086182.1"/>
</dbReference>
<dbReference type="Proteomes" id="UP000000715">
    <property type="component" value="Unplaced"/>
</dbReference>
<evidence type="ECO:0000313" key="4">
    <source>
        <dbReference type="RefSeq" id="XP_044942118.1"/>
    </source>
</evidence>
<dbReference type="RefSeq" id="XP_044942121.1">
    <property type="nucleotide sequence ID" value="XM_045086186.1"/>
</dbReference>
<evidence type="ECO:0000313" key="6">
    <source>
        <dbReference type="RefSeq" id="XP_044942120.1"/>
    </source>
</evidence>
<feature type="region of interest" description="Disordered" evidence="1">
    <location>
        <begin position="132"/>
        <end position="174"/>
    </location>
</feature>
<sequence>MRRTSGIWSSLGLHDVVPSLHLSFVVPWREGVLLGRAQVSELQGSGSRRVRTRGGTSVWSTRPWKSQPHRFPPQSRAVESSLPHGSDLVSPHSAPAGPAPCATVSVLCTGWRGRVSVHTGLRLRSVRRLAVTLTDMQQQRPRGSRGHPSGGPRPDMPASVGADPTLESAHAPRSPEALVITTVLDFVSAREHSRGRGRRRGPSRLPAKQGAGCGTRSQDPEIMTSVEGRRFTNGAPGTPSVSVLGFSTRGPVYKQPAYVFRNRSRCLCWMRSPRRSDSSALQMCLRLRFPAMFPPAAAASLCFSLYSCQVLPDAFPSAVWYLRVPDGPPGPAVRGLTFVHRRTPSLHPQTWQSLRPFSSVWILSTVFSVPSAEARGCAPGPAAGDPQPQRSRLHHKGHTAQTPLELSRSSVRPVGTRADSPRCTSRWPGPAPQSSSLGMRPPDTSRVPLGDHDPWGGWYVLAIPPAGPSGACRVVSPEHRTGAPQLEACQRVRVCTHAGGPRTSWLRIPPDLV</sequence>
<reference evidence="3 4" key="1">
    <citation type="submission" date="2025-04" db="UniProtKB">
        <authorList>
            <consortium name="RefSeq"/>
        </authorList>
    </citation>
    <scope>IDENTIFICATION</scope>
    <source>
        <tissue evidence="3 4">Brain</tissue>
    </source>
</reference>
<protein>
    <submittedName>
        <fullName evidence="3 4">Protein CLN8 isoform X1</fullName>
    </submittedName>
</protein>
<evidence type="ECO:0000313" key="7">
    <source>
        <dbReference type="RefSeq" id="XP_044942121.1"/>
    </source>
</evidence>
<proteinExistence type="predicted"/>
<name>A0A8U0V7Y7_MUSPF</name>
<evidence type="ECO:0000313" key="2">
    <source>
        <dbReference type="Proteomes" id="UP000000715"/>
    </source>
</evidence>
<dbReference type="RefSeq" id="XP_044942119.1">
    <property type="nucleotide sequence ID" value="XM_045086184.1"/>
</dbReference>
<keyword evidence="2" id="KW-1185">Reference proteome</keyword>
<evidence type="ECO:0000256" key="1">
    <source>
        <dbReference type="SAM" id="MobiDB-lite"/>
    </source>
</evidence>
<evidence type="ECO:0000313" key="3">
    <source>
        <dbReference type="RefSeq" id="XP_044942117.1"/>
    </source>
</evidence>
<organism evidence="2 4">
    <name type="scientific">Mustela putorius furo</name>
    <name type="common">European domestic ferret</name>
    <name type="synonym">Mustela furo</name>
    <dbReference type="NCBI Taxonomy" id="9669"/>
    <lineage>
        <taxon>Eukaryota</taxon>
        <taxon>Metazoa</taxon>
        <taxon>Chordata</taxon>
        <taxon>Craniata</taxon>
        <taxon>Vertebrata</taxon>
        <taxon>Euteleostomi</taxon>
        <taxon>Mammalia</taxon>
        <taxon>Eutheria</taxon>
        <taxon>Laurasiatheria</taxon>
        <taxon>Carnivora</taxon>
        <taxon>Caniformia</taxon>
        <taxon>Musteloidea</taxon>
        <taxon>Mustelidae</taxon>
        <taxon>Mustelinae</taxon>
        <taxon>Mustela</taxon>
    </lineage>
</organism>
<feature type="region of interest" description="Disordered" evidence="1">
    <location>
        <begin position="377"/>
        <end position="447"/>
    </location>
</feature>
<accession>A0A8U0V7Y7</accession>
<feature type="compositionally biased region" description="Polar residues" evidence="1">
    <location>
        <begin position="399"/>
        <end position="410"/>
    </location>
</feature>
<feature type="region of interest" description="Disordered" evidence="1">
    <location>
        <begin position="189"/>
        <end position="220"/>
    </location>
</feature>
<dbReference type="RefSeq" id="XP_044942120.1">
    <property type="nucleotide sequence ID" value="XM_045086185.1"/>
</dbReference>
<feature type="compositionally biased region" description="Low complexity" evidence="1">
    <location>
        <begin position="377"/>
        <end position="388"/>
    </location>
</feature>
<feature type="region of interest" description="Disordered" evidence="1">
    <location>
        <begin position="45"/>
        <end position="96"/>
    </location>
</feature>
<dbReference type="AlphaFoldDB" id="A0A8U0V7Y7"/>